<dbReference type="Proteomes" id="UP000197468">
    <property type="component" value="Unassembled WGS sequence"/>
</dbReference>
<feature type="transmembrane region" description="Helical" evidence="1">
    <location>
        <begin position="202"/>
        <end position="222"/>
    </location>
</feature>
<dbReference type="InterPro" id="IPR010390">
    <property type="entry name" value="ABC-2_transporter-like"/>
</dbReference>
<keyword evidence="1" id="KW-0812">Transmembrane</keyword>
<dbReference type="EMBL" id="NIOF01000011">
    <property type="protein sequence ID" value="OWQ86223.1"/>
    <property type="molecule type" value="Genomic_DNA"/>
</dbReference>
<name>A0A246J0Y5_9BURK</name>
<keyword evidence="3" id="KW-1185">Reference proteome</keyword>
<feature type="transmembrane region" description="Helical" evidence="1">
    <location>
        <begin position="144"/>
        <end position="176"/>
    </location>
</feature>
<keyword evidence="1" id="KW-1133">Transmembrane helix</keyword>
<keyword evidence="1" id="KW-0472">Membrane</keyword>
<sequence>MTMRHLQILRAMAILAFKRAGQYRSDFFLEGASTLLVVAVQLIPVAVLYGEREQVAGWRYGEMLVLLGWFLMMRCVLDGVIAPSLAQTIGGIRTGHFDYVLMKPVDAMFLCSLGHMRPWQAVRGAAGIALMGMGFAALRTSPSLAAVALATVLSGAALLTLYSIFILCVAGSFLVVRVQNLMNVLSALMDFSRWPVQVFEGLWRLVFTFVLPLAVITSFPAMALLDRISPRHTLTSLAVAGVFFALARHVWLRALRGYRSASS</sequence>
<dbReference type="AlphaFoldDB" id="A0A246J0Y5"/>
<dbReference type="PANTHER" id="PTHR36833">
    <property type="entry name" value="SLR0610 PROTEIN-RELATED"/>
    <property type="match status" value="1"/>
</dbReference>
<evidence type="ECO:0000256" key="1">
    <source>
        <dbReference type="SAM" id="Phobius"/>
    </source>
</evidence>
<feature type="transmembrane region" description="Helical" evidence="1">
    <location>
        <begin position="234"/>
        <end position="251"/>
    </location>
</feature>
<protein>
    <recommendedName>
        <fullName evidence="4">ABC transporter permease</fullName>
    </recommendedName>
</protein>
<feature type="transmembrane region" description="Helical" evidence="1">
    <location>
        <begin position="56"/>
        <end position="77"/>
    </location>
</feature>
<gene>
    <name evidence="2" type="ORF">CDN99_20525</name>
</gene>
<feature type="transmembrane region" description="Helical" evidence="1">
    <location>
        <begin position="121"/>
        <end position="138"/>
    </location>
</feature>
<proteinExistence type="predicted"/>
<feature type="transmembrane region" description="Helical" evidence="1">
    <location>
        <begin position="27"/>
        <end position="50"/>
    </location>
</feature>
<dbReference type="PANTHER" id="PTHR36833:SF1">
    <property type="entry name" value="INTEGRAL MEMBRANE TRANSPORT PROTEIN"/>
    <property type="match status" value="1"/>
</dbReference>
<comment type="caution">
    <text evidence="2">The sequence shown here is derived from an EMBL/GenBank/DDBJ whole genome shotgun (WGS) entry which is preliminary data.</text>
</comment>
<organism evidence="2 3">
    <name type="scientific">Roseateles aquatilis</name>
    <dbReference type="NCBI Taxonomy" id="431061"/>
    <lineage>
        <taxon>Bacteria</taxon>
        <taxon>Pseudomonadati</taxon>
        <taxon>Pseudomonadota</taxon>
        <taxon>Betaproteobacteria</taxon>
        <taxon>Burkholderiales</taxon>
        <taxon>Sphaerotilaceae</taxon>
        <taxon>Roseateles</taxon>
    </lineage>
</organism>
<evidence type="ECO:0000313" key="2">
    <source>
        <dbReference type="EMBL" id="OWQ86223.1"/>
    </source>
</evidence>
<evidence type="ECO:0008006" key="4">
    <source>
        <dbReference type="Google" id="ProtNLM"/>
    </source>
</evidence>
<reference evidence="2 3" key="1">
    <citation type="journal article" date="2008" name="Int. J. Syst. Evol. Microbiol.">
        <title>Description of Roseateles aquatilis sp. nov. and Roseateles terrae sp. nov., in the class Betaproteobacteria, and emended description of the genus Roseateles.</title>
        <authorList>
            <person name="Gomila M."/>
            <person name="Bowien B."/>
            <person name="Falsen E."/>
            <person name="Moore E.R."/>
            <person name="Lalucat J."/>
        </authorList>
    </citation>
    <scope>NUCLEOTIDE SEQUENCE [LARGE SCALE GENOMIC DNA]</scope>
    <source>
        <strain evidence="2 3">CCUG 48205</strain>
    </source>
</reference>
<evidence type="ECO:0000313" key="3">
    <source>
        <dbReference type="Proteomes" id="UP000197468"/>
    </source>
</evidence>
<accession>A0A246J0Y5</accession>
<dbReference type="Pfam" id="PF06182">
    <property type="entry name" value="ABC2_membrane_6"/>
    <property type="match status" value="1"/>
</dbReference>